<gene>
    <name evidence="1" type="ORF">J0X25_09270</name>
</gene>
<sequence length="58" mass="6194">MGQEASLSDDVLAKAAEHVDAGRLYEAGRESPAAPTHYAPSTTDARIAMVRDAAFRFT</sequence>
<dbReference type="EMBL" id="CP071462">
    <property type="protein sequence ID" value="QSW97614.1"/>
    <property type="molecule type" value="Genomic_DNA"/>
</dbReference>
<proteinExistence type="predicted"/>
<dbReference type="AlphaFoldDB" id="A0A8A2VAX1"/>
<keyword evidence="2" id="KW-1185">Reference proteome</keyword>
<evidence type="ECO:0000313" key="1">
    <source>
        <dbReference type="EMBL" id="QSW97614.1"/>
    </source>
</evidence>
<evidence type="ECO:0000313" key="2">
    <source>
        <dbReference type="Proteomes" id="UP000663203"/>
    </source>
</evidence>
<reference evidence="1 2" key="1">
    <citation type="submission" date="2021-03" db="EMBL/GenBank/DDBJ databases">
        <title>Haloterrigena longa sp. nov. and Haloterrigena limicola sp. nov., extremely halophilic archaea isolated from a salt lake.</title>
        <authorList>
            <person name="Henglin C."/>
        </authorList>
    </citation>
    <scope>NUCLEOTIDE SEQUENCE [LARGE SCALE GENOMIC DNA]</scope>
    <source>
        <strain evidence="1 2">KZCA68</strain>
    </source>
</reference>
<name>A0A8A2VAX1_9EURY</name>
<dbReference type="Proteomes" id="UP000663203">
    <property type="component" value="Chromosome"/>
</dbReference>
<accession>A0A8A2VAX1</accession>
<protein>
    <submittedName>
        <fullName evidence="1">Uncharacterized protein</fullName>
    </submittedName>
</protein>
<organism evidence="1 2">
    <name type="scientific">Haloterrigena alkaliphila</name>
    <dbReference type="NCBI Taxonomy" id="2816475"/>
    <lineage>
        <taxon>Archaea</taxon>
        <taxon>Methanobacteriati</taxon>
        <taxon>Methanobacteriota</taxon>
        <taxon>Stenosarchaea group</taxon>
        <taxon>Halobacteria</taxon>
        <taxon>Halobacteriales</taxon>
        <taxon>Natrialbaceae</taxon>
        <taxon>Haloterrigena</taxon>
    </lineage>
</organism>